<name>A0A8C2ILX9_CYPCA</name>
<accession>A0A8C2ILX9</accession>
<evidence type="ECO:0000313" key="2">
    <source>
        <dbReference type="Proteomes" id="UP000694701"/>
    </source>
</evidence>
<protein>
    <submittedName>
        <fullName evidence="1">Uncharacterized protein</fullName>
    </submittedName>
</protein>
<sequence>QEVSLLNKEALDELCRNKDIVIKLADKGGGLVIMPRALYNHEVLRQLENTSYYQALPSNPTTQFQSEIKKFIQEARPVFYILPVLKSLVNPPGRPIVAGNNILRPLVTSLPSYPRDTADFL</sequence>
<reference evidence="1" key="1">
    <citation type="submission" date="2025-08" db="UniProtKB">
        <authorList>
            <consortium name="Ensembl"/>
        </authorList>
    </citation>
    <scope>IDENTIFICATION</scope>
</reference>
<dbReference type="AlphaFoldDB" id="A0A8C2ILX9"/>
<dbReference type="Proteomes" id="UP000694701">
    <property type="component" value="Unplaced"/>
</dbReference>
<proteinExistence type="predicted"/>
<organism evidence="1 2">
    <name type="scientific">Cyprinus carpio</name>
    <name type="common">Common carp</name>
    <dbReference type="NCBI Taxonomy" id="7962"/>
    <lineage>
        <taxon>Eukaryota</taxon>
        <taxon>Metazoa</taxon>
        <taxon>Chordata</taxon>
        <taxon>Craniata</taxon>
        <taxon>Vertebrata</taxon>
        <taxon>Euteleostomi</taxon>
        <taxon>Actinopterygii</taxon>
        <taxon>Neopterygii</taxon>
        <taxon>Teleostei</taxon>
        <taxon>Ostariophysi</taxon>
        <taxon>Cypriniformes</taxon>
        <taxon>Cyprinidae</taxon>
        <taxon>Cyprininae</taxon>
        <taxon>Cyprinus</taxon>
    </lineage>
</organism>
<dbReference type="Ensembl" id="ENSCCRT00020089495.1">
    <property type="protein sequence ID" value="ENSCCRP00020081742.1"/>
    <property type="gene ID" value="ENSCCRG00020037787.1"/>
</dbReference>
<evidence type="ECO:0000313" key="1">
    <source>
        <dbReference type="Ensembl" id="ENSCCRP00020081742.1"/>
    </source>
</evidence>